<proteinExistence type="predicted"/>
<evidence type="ECO:0000313" key="3">
    <source>
        <dbReference type="Proteomes" id="UP001523230"/>
    </source>
</evidence>
<gene>
    <name evidence="2" type="ORF">DIC75_06435</name>
</gene>
<reference evidence="2 3" key="1">
    <citation type="submission" date="2018-05" db="EMBL/GenBank/DDBJ databases">
        <title>Isolation and characterization of genus Methanoculleus species and their viruses from deep sea marine sediment offshore southwestern Taiwan.</title>
        <authorList>
            <person name="Wei W.-H."/>
            <person name="Chen W.-C."/>
            <person name="Lai M.-C."/>
            <person name="Chen S.-C."/>
        </authorList>
    </citation>
    <scope>NUCLEOTIDE SEQUENCE [LARGE SCALE GENOMIC DNA]</scope>
    <source>
        <strain evidence="2 3">CWC-02</strain>
    </source>
</reference>
<dbReference type="InterPro" id="IPR011528">
    <property type="entry name" value="NERD"/>
</dbReference>
<protein>
    <recommendedName>
        <fullName evidence="1">NERD domain-containing protein</fullName>
    </recommendedName>
</protein>
<evidence type="ECO:0000259" key="1">
    <source>
        <dbReference type="PROSITE" id="PS50965"/>
    </source>
</evidence>
<feature type="domain" description="NERD" evidence="1">
    <location>
        <begin position="172"/>
        <end position="283"/>
    </location>
</feature>
<dbReference type="PROSITE" id="PS50965">
    <property type="entry name" value="NERD"/>
    <property type="match status" value="1"/>
</dbReference>
<organism evidence="2 3">
    <name type="scientific">Methanoculleus oceani</name>
    <dbReference type="NCBI Taxonomy" id="2184756"/>
    <lineage>
        <taxon>Archaea</taxon>
        <taxon>Methanobacteriati</taxon>
        <taxon>Methanobacteriota</taxon>
        <taxon>Stenosarchaea group</taxon>
        <taxon>Methanomicrobia</taxon>
        <taxon>Methanomicrobiales</taxon>
        <taxon>Methanomicrobiaceae</taxon>
        <taxon>Methanoculleus</taxon>
    </lineage>
</organism>
<dbReference type="Proteomes" id="UP001523230">
    <property type="component" value="Unassembled WGS sequence"/>
</dbReference>
<sequence>MVVVHGISGSTQYLLDGLKPVDGRSLGTFEDIHHFYSNYTGILTETEAAVNAQLDERIAGLSDTEVQLDTRIQEGIARRTAEVDTEIAELRTKSDNAANILARWGYTVKCWIAVSLRSRHITRPFNALKSELCGVQNERAMLILKRAELVNKECGNIIANHAFIADNLSFYIGAIGEEAVITALSRLPDEYHLFNDVNLRFHPPIHWREMNDYIKSSQIDHIVVGPTGLFVVETKNWKFSDIEKKSDKLVYQVRRSSLALWYYLRKNYARNDVPKTRNVIVSVQGCRPGQRLDPHIDITTPNRLCEYITTRANTLPTGAVDRLVAVIGRAV</sequence>
<dbReference type="AlphaFoldDB" id="A0ABD4TCS8"/>
<dbReference type="RefSeq" id="WP_250987215.1">
    <property type="nucleotide sequence ID" value="NZ_QFDM01000002.1"/>
</dbReference>
<comment type="caution">
    <text evidence="2">The sequence shown here is derived from an EMBL/GenBank/DDBJ whole genome shotgun (WGS) entry which is preliminary data.</text>
</comment>
<accession>A0ABD4TCS8</accession>
<dbReference type="EMBL" id="QFDM01000002">
    <property type="protein sequence ID" value="MCM2465955.1"/>
    <property type="molecule type" value="Genomic_DNA"/>
</dbReference>
<name>A0ABD4TCS8_9EURY</name>
<evidence type="ECO:0000313" key="2">
    <source>
        <dbReference type="EMBL" id="MCM2465955.1"/>
    </source>
</evidence>
<dbReference type="Pfam" id="PF08378">
    <property type="entry name" value="NERD"/>
    <property type="match status" value="1"/>
</dbReference>
<keyword evidence="3" id="KW-1185">Reference proteome</keyword>